<dbReference type="Proteomes" id="UP000657918">
    <property type="component" value="Unassembled WGS sequence"/>
</dbReference>
<dbReference type="AlphaFoldDB" id="A0A835TL81"/>
<gene>
    <name evidence="2" type="ORF">SADUNF_Sadunf01G0117900</name>
</gene>
<feature type="domain" description="MHD" evidence="1">
    <location>
        <begin position="1"/>
        <end position="90"/>
    </location>
</feature>
<dbReference type="InterPro" id="IPR028565">
    <property type="entry name" value="MHD"/>
</dbReference>
<reference evidence="2 3" key="1">
    <citation type="submission" date="2020-10" db="EMBL/GenBank/DDBJ databases">
        <title>Plant Genome Project.</title>
        <authorList>
            <person name="Zhang R.-G."/>
        </authorList>
    </citation>
    <scope>NUCLEOTIDE SEQUENCE [LARGE SCALE GENOMIC DNA]</scope>
    <source>
        <strain evidence="2">FAFU-HL-1</strain>
        <tissue evidence="2">Leaf</tissue>
    </source>
</reference>
<dbReference type="EMBL" id="JADGMS010000001">
    <property type="protein sequence ID" value="KAF9689684.1"/>
    <property type="molecule type" value="Genomic_DNA"/>
</dbReference>
<dbReference type="SUPFAM" id="SSF49447">
    <property type="entry name" value="Second domain of Mu2 adaptin subunit (ap50) of ap2 adaptor"/>
    <property type="match status" value="1"/>
</dbReference>
<dbReference type="InterPro" id="IPR036168">
    <property type="entry name" value="AP2_Mu_C_sf"/>
</dbReference>
<evidence type="ECO:0000313" key="3">
    <source>
        <dbReference type="Proteomes" id="UP000657918"/>
    </source>
</evidence>
<evidence type="ECO:0000259" key="1">
    <source>
        <dbReference type="PROSITE" id="PS51072"/>
    </source>
</evidence>
<comment type="caution">
    <text evidence="2">The sequence shown here is derived from an EMBL/GenBank/DDBJ whole genome shotgun (WGS) entry which is preliminary data.</text>
</comment>
<evidence type="ECO:0000313" key="2">
    <source>
        <dbReference type="EMBL" id="KAF9689684.1"/>
    </source>
</evidence>
<dbReference type="OrthoDB" id="10259133at2759"/>
<dbReference type="Pfam" id="PF00928">
    <property type="entry name" value="Adap_comp_sub"/>
    <property type="match status" value="1"/>
</dbReference>
<dbReference type="Gene3D" id="2.60.40.1170">
    <property type="entry name" value="Mu homology domain, subdomain B"/>
    <property type="match status" value="2"/>
</dbReference>
<sequence length="90" mass="10793">MLLLMGMFLELLRKRKFPRQTEPTMSAEVELISKMTEKKTWMRPPIQIEFQVPMFTASGLRVRFLKVWEKSGYNTMEWVRYIIKAGSYEI</sequence>
<organism evidence="2 3">
    <name type="scientific">Salix dunnii</name>
    <dbReference type="NCBI Taxonomy" id="1413687"/>
    <lineage>
        <taxon>Eukaryota</taxon>
        <taxon>Viridiplantae</taxon>
        <taxon>Streptophyta</taxon>
        <taxon>Embryophyta</taxon>
        <taxon>Tracheophyta</taxon>
        <taxon>Spermatophyta</taxon>
        <taxon>Magnoliopsida</taxon>
        <taxon>eudicotyledons</taxon>
        <taxon>Gunneridae</taxon>
        <taxon>Pentapetalae</taxon>
        <taxon>rosids</taxon>
        <taxon>fabids</taxon>
        <taxon>Malpighiales</taxon>
        <taxon>Salicaceae</taxon>
        <taxon>Saliceae</taxon>
        <taxon>Salix</taxon>
    </lineage>
</organism>
<name>A0A835TL81_9ROSI</name>
<accession>A0A835TL81</accession>
<proteinExistence type="predicted"/>
<dbReference type="PROSITE" id="PS51072">
    <property type="entry name" value="MHD"/>
    <property type="match status" value="1"/>
</dbReference>
<dbReference type="PANTHER" id="PTHR10529">
    <property type="entry name" value="AP COMPLEX SUBUNIT MU"/>
    <property type="match status" value="1"/>
</dbReference>
<dbReference type="InterPro" id="IPR050431">
    <property type="entry name" value="Adaptor_comp_med_subunit"/>
</dbReference>
<keyword evidence="3" id="KW-1185">Reference proteome</keyword>
<protein>
    <recommendedName>
        <fullName evidence="1">MHD domain-containing protein</fullName>
    </recommendedName>
</protein>